<keyword evidence="3" id="KW-1185">Reference proteome</keyword>
<name>A0A4P6JY59_KTERU</name>
<proteinExistence type="predicted"/>
<feature type="transmembrane region" description="Helical" evidence="1">
    <location>
        <begin position="87"/>
        <end position="108"/>
    </location>
</feature>
<evidence type="ECO:0000313" key="2">
    <source>
        <dbReference type="EMBL" id="QBD80614.1"/>
    </source>
</evidence>
<feature type="transmembrane region" description="Helical" evidence="1">
    <location>
        <begin position="120"/>
        <end position="138"/>
    </location>
</feature>
<evidence type="ECO:0000313" key="3">
    <source>
        <dbReference type="Proteomes" id="UP000290365"/>
    </source>
</evidence>
<feature type="transmembrane region" description="Helical" evidence="1">
    <location>
        <begin position="302"/>
        <end position="322"/>
    </location>
</feature>
<dbReference type="RefSeq" id="WP_129891678.1">
    <property type="nucleotide sequence ID" value="NZ_CP035758.1"/>
</dbReference>
<dbReference type="Proteomes" id="UP000290365">
    <property type="component" value="Chromosome"/>
</dbReference>
<dbReference type="AlphaFoldDB" id="A0A4P6JY59"/>
<dbReference type="KEGG" id="kbs:EPA93_33430"/>
<feature type="transmembrane region" description="Helical" evidence="1">
    <location>
        <begin position="20"/>
        <end position="41"/>
    </location>
</feature>
<gene>
    <name evidence="2" type="ORF">EPA93_33430</name>
</gene>
<feature type="transmembrane region" description="Helical" evidence="1">
    <location>
        <begin position="53"/>
        <end position="75"/>
    </location>
</feature>
<keyword evidence="1" id="KW-0472">Membrane</keyword>
<protein>
    <submittedName>
        <fullName evidence="2">Uncharacterized protein</fullName>
    </submittedName>
</protein>
<accession>A0A4P6JY59</accession>
<evidence type="ECO:0000256" key="1">
    <source>
        <dbReference type="SAM" id="Phobius"/>
    </source>
</evidence>
<dbReference type="EMBL" id="CP035758">
    <property type="protein sequence ID" value="QBD80614.1"/>
    <property type="molecule type" value="Genomic_DNA"/>
</dbReference>
<dbReference type="OrthoDB" id="151118at2"/>
<keyword evidence="1" id="KW-0812">Transmembrane</keyword>
<organism evidence="2 3">
    <name type="scientific">Ktedonosporobacter rubrisoli</name>
    <dbReference type="NCBI Taxonomy" id="2509675"/>
    <lineage>
        <taxon>Bacteria</taxon>
        <taxon>Bacillati</taxon>
        <taxon>Chloroflexota</taxon>
        <taxon>Ktedonobacteria</taxon>
        <taxon>Ktedonobacterales</taxon>
        <taxon>Ktedonosporobacteraceae</taxon>
        <taxon>Ktedonosporobacter</taxon>
    </lineage>
</organism>
<reference evidence="2 3" key="1">
    <citation type="submission" date="2019-01" db="EMBL/GenBank/DDBJ databases">
        <title>Ktedonosporobacter rubrisoli SCAWS-G2.</title>
        <authorList>
            <person name="Huang Y."/>
            <person name="Yan B."/>
        </authorList>
    </citation>
    <scope>NUCLEOTIDE SEQUENCE [LARGE SCALE GENOMIC DNA]</scope>
    <source>
        <strain evidence="2 3">SCAWS-G2</strain>
    </source>
</reference>
<sequence>MRNEGEKGYPWLFFRPGGTWGSTILVTAILLGLGGGIFLWYNRVSADRSPDSIGGYGYAIAGTLFMVLAAIGYTIYRRSRKRGVGQLHNGLNWHIAFGVTALVLLFLHSFGNFNPRTGTYALYGMIAMVISGIIGRTLDHFMPRMITEEVQKALTAQGEDRIESISQRLQSIVVHNTQEIRSFEPESDLSVPGIPGLKGVPFMPTTSGNTAQRLASSGVSAKAGQKGGPVLQTSWDLAYISLEETPQELSRDTAQYRFVPDRKSALARPGALLPGAQEHISALKEVQQALAREQFYRYVIRYWRIFHIVLALVTIGLTLWHIEYAVQLLIPVYMPMFLHH</sequence>
<keyword evidence="1" id="KW-1133">Transmembrane helix</keyword>